<keyword evidence="3" id="KW-0238">DNA-binding</keyword>
<organism evidence="6 7">
    <name type="scientific">Microvirga brassicacearum</name>
    <dbReference type="NCBI Taxonomy" id="2580413"/>
    <lineage>
        <taxon>Bacteria</taxon>
        <taxon>Pseudomonadati</taxon>
        <taxon>Pseudomonadota</taxon>
        <taxon>Alphaproteobacteria</taxon>
        <taxon>Hyphomicrobiales</taxon>
        <taxon>Methylobacteriaceae</taxon>
        <taxon>Microvirga</taxon>
    </lineage>
</organism>
<evidence type="ECO:0000256" key="1">
    <source>
        <dbReference type="ARBA" id="ARBA00009437"/>
    </source>
</evidence>
<dbReference type="InterPro" id="IPR058163">
    <property type="entry name" value="LysR-type_TF_proteobact-type"/>
</dbReference>
<keyword evidence="4" id="KW-0804">Transcription</keyword>
<evidence type="ECO:0000256" key="3">
    <source>
        <dbReference type="ARBA" id="ARBA00023125"/>
    </source>
</evidence>
<gene>
    <name evidence="6" type="ORF">FEZ63_22965</name>
</gene>
<dbReference type="Proteomes" id="UP000325684">
    <property type="component" value="Unassembled WGS sequence"/>
</dbReference>
<dbReference type="Pfam" id="PF00126">
    <property type="entry name" value="HTH_1"/>
    <property type="match status" value="1"/>
</dbReference>
<dbReference type="Pfam" id="PF03466">
    <property type="entry name" value="LysR_substrate"/>
    <property type="match status" value="1"/>
</dbReference>
<dbReference type="GO" id="GO:0006351">
    <property type="term" value="P:DNA-templated transcription"/>
    <property type="evidence" value="ECO:0007669"/>
    <property type="project" value="TreeGrafter"/>
</dbReference>
<dbReference type="OrthoDB" id="9796526at2"/>
<dbReference type="AlphaFoldDB" id="A0A5N3P432"/>
<comment type="similarity">
    <text evidence="1">Belongs to the LysR transcriptional regulatory family.</text>
</comment>
<accession>A0A5N3P432</accession>
<keyword evidence="2" id="KW-0805">Transcription regulation</keyword>
<sequence length="308" mass="32572">MAPSSLDPSLLAAASQPSWDDLRIFLAVVAHGSMNGAGRALGQSQPTIARRMRVLEDGLGVALFIRGPNNLSLTEAGRAVLEAAAPMASAADAVPAAAAAYGPDPAAPVRVTATASVTMFLSLHAGSLAKQGNADIAYIPTRRHLDLIGGEADIALRMRRLPELAPELVVRRVGRVAFAMYAQTASPTAVIAPSDDPTLSRQAAFVARFAEGRPIAARIGDMPIRYQAARSGLGAAFLPCWLGDSDPDLVQVAPPPQDLAEDVFLIMHERSRKRTNVQQVANAMVGLFKKKHGLLAGLEPRRTELLQI</sequence>
<comment type="caution">
    <text evidence="6">The sequence shown here is derived from an EMBL/GenBank/DDBJ whole genome shotgun (WGS) entry which is preliminary data.</text>
</comment>
<evidence type="ECO:0000259" key="5">
    <source>
        <dbReference type="PROSITE" id="PS50931"/>
    </source>
</evidence>
<dbReference type="InterPro" id="IPR036388">
    <property type="entry name" value="WH-like_DNA-bd_sf"/>
</dbReference>
<keyword evidence="7" id="KW-1185">Reference proteome</keyword>
<dbReference type="PANTHER" id="PTHR30537">
    <property type="entry name" value="HTH-TYPE TRANSCRIPTIONAL REGULATOR"/>
    <property type="match status" value="1"/>
</dbReference>
<name>A0A5N3P432_9HYPH</name>
<dbReference type="GO" id="GO:0003700">
    <property type="term" value="F:DNA-binding transcription factor activity"/>
    <property type="evidence" value="ECO:0007669"/>
    <property type="project" value="InterPro"/>
</dbReference>
<evidence type="ECO:0000313" key="6">
    <source>
        <dbReference type="EMBL" id="KAB0264495.1"/>
    </source>
</evidence>
<dbReference type="InterPro" id="IPR036390">
    <property type="entry name" value="WH_DNA-bd_sf"/>
</dbReference>
<dbReference type="InterPro" id="IPR000847">
    <property type="entry name" value="LysR_HTH_N"/>
</dbReference>
<dbReference type="EMBL" id="VCMV01000071">
    <property type="protein sequence ID" value="KAB0264495.1"/>
    <property type="molecule type" value="Genomic_DNA"/>
</dbReference>
<reference evidence="6 7" key="1">
    <citation type="journal article" date="2019" name="Microorganisms">
        <title>Genome Insights into the Novel Species Microvirga brassicacearum, a Rapeseed Endophyte with Biotechnological Potential.</title>
        <authorList>
            <person name="Jimenez-Gomez A."/>
            <person name="Saati-Santamaria Z."/>
            <person name="Igual J.M."/>
            <person name="Rivas R."/>
            <person name="Mateos P.F."/>
            <person name="Garcia-Fraile P."/>
        </authorList>
    </citation>
    <scope>NUCLEOTIDE SEQUENCE [LARGE SCALE GENOMIC DNA]</scope>
    <source>
        <strain evidence="6 7">CDVBN77</strain>
    </source>
</reference>
<evidence type="ECO:0000256" key="2">
    <source>
        <dbReference type="ARBA" id="ARBA00023015"/>
    </source>
</evidence>
<evidence type="ECO:0000313" key="7">
    <source>
        <dbReference type="Proteomes" id="UP000325684"/>
    </source>
</evidence>
<dbReference type="Gene3D" id="1.10.10.10">
    <property type="entry name" value="Winged helix-like DNA-binding domain superfamily/Winged helix DNA-binding domain"/>
    <property type="match status" value="1"/>
</dbReference>
<dbReference type="RefSeq" id="WP_150949328.1">
    <property type="nucleotide sequence ID" value="NZ_VCMV01000071.1"/>
</dbReference>
<dbReference type="SUPFAM" id="SSF46785">
    <property type="entry name" value="Winged helix' DNA-binding domain"/>
    <property type="match status" value="1"/>
</dbReference>
<evidence type="ECO:0000256" key="4">
    <source>
        <dbReference type="ARBA" id="ARBA00023163"/>
    </source>
</evidence>
<proteinExistence type="inferred from homology"/>
<dbReference type="PROSITE" id="PS50931">
    <property type="entry name" value="HTH_LYSR"/>
    <property type="match status" value="1"/>
</dbReference>
<dbReference type="InterPro" id="IPR005119">
    <property type="entry name" value="LysR_subst-bd"/>
</dbReference>
<dbReference type="PANTHER" id="PTHR30537:SF3">
    <property type="entry name" value="TRANSCRIPTIONAL REGULATORY PROTEIN"/>
    <property type="match status" value="1"/>
</dbReference>
<dbReference type="SUPFAM" id="SSF53850">
    <property type="entry name" value="Periplasmic binding protein-like II"/>
    <property type="match status" value="1"/>
</dbReference>
<dbReference type="GO" id="GO:0043565">
    <property type="term" value="F:sequence-specific DNA binding"/>
    <property type="evidence" value="ECO:0007669"/>
    <property type="project" value="TreeGrafter"/>
</dbReference>
<dbReference type="Gene3D" id="3.40.190.290">
    <property type="match status" value="1"/>
</dbReference>
<feature type="domain" description="HTH lysR-type" evidence="5">
    <location>
        <begin position="17"/>
        <end position="74"/>
    </location>
</feature>
<protein>
    <submittedName>
        <fullName evidence="6">LysR family transcriptional regulator</fullName>
    </submittedName>
</protein>